<organism evidence="3 4">
    <name type="scientific">Labeo rohita</name>
    <name type="common">Indian major carp</name>
    <name type="synonym">Cyprinus rohita</name>
    <dbReference type="NCBI Taxonomy" id="84645"/>
    <lineage>
        <taxon>Eukaryota</taxon>
        <taxon>Metazoa</taxon>
        <taxon>Chordata</taxon>
        <taxon>Craniata</taxon>
        <taxon>Vertebrata</taxon>
        <taxon>Euteleostomi</taxon>
        <taxon>Actinopterygii</taxon>
        <taxon>Neopterygii</taxon>
        <taxon>Teleostei</taxon>
        <taxon>Ostariophysi</taxon>
        <taxon>Cypriniformes</taxon>
        <taxon>Cyprinidae</taxon>
        <taxon>Labeoninae</taxon>
        <taxon>Labeonini</taxon>
        <taxon>Labeo</taxon>
    </lineage>
</organism>
<protein>
    <submittedName>
        <fullName evidence="3">Homeobox cut-like 2</fullName>
    </submittedName>
</protein>
<evidence type="ECO:0000256" key="1">
    <source>
        <dbReference type="ARBA" id="ARBA00023054"/>
    </source>
</evidence>
<feature type="compositionally biased region" description="Basic and acidic residues" evidence="2">
    <location>
        <begin position="158"/>
        <end position="174"/>
    </location>
</feature>
<evidence type="ECO:0000313" key="4">
    <source>
        <dbReference type="Proteomes" id="UP000290572"/>
    </source>
</evidence>
<accession>A0A498ML56</accession>
<dbReference type="GO" id="GO:0000977">
    <property type="term" value="F:RNA polymerase II transcription regulatory region sequence-specific DNA binding"/>
    <property type="evidence" value="ECO:0007669"/>
    <property type="project" value="TreeGrafter"/>
</dbReference>
<evidence type="ECO:0000256" key="2">
    <source>
        <dbReference type="SAM" id="MobiDB-lite"/>
    </source>
</evidence>
<keyword evidence="1" id="KW-0175">Coiled coil</keyword>
<dbReference type="AlphaFoldDB" id="A0A498ML56"/>
<dbReference type="PANTHER" id="PTHR14043:SF5">
    <property type="entry name" value="HOMEOBOX PROTEIN CUT-LIKE 2"/>
    <property type="match status" value="1"/>
</dbReference>
<dbReference type="EMBL" id="QBIY01012627">
    <property type="protein sequence ID" value="RXN20950.1"/>
    <property type="molecule type" value="Genomic_DNA"/>
</dbReference>
<keyword evidence="4" id="KW-1185">Reference proteome</keyword>
<feature type="region of interest" description="Disordered" evidence="2">
    <location>
        <begin position="49"/>
        <end position="104"/>
    </location>
</feature>
<dbReference type="PANTHER" id="PTHR14043">
    <property type="entry name" value="CCAAT DISPLACEMENT PROTEIN-RELATED"/>
    <property type="match status" value="1"/>
</dbReference>
<keyword evidence="3" id="KW-0371">Homeobox</keyword>
<proteinExistence type="predicted"/>
<sequence>MIYNVYPAPLLQATQERLAELQRSAPDGDALVTEISEHWKKHLECLDKAEHTEEGPVTVETGEASSQPPHMMTPNSTQNVQDGDTPLQNHQDPQEGEEHESDVSLPVRLGQAEDRIKALQSSLNSARTELQELRCKYDKEMAEKVEEMGALMANLEKANQRADQAQREVERLREQLAGTQSTSKGTGPSEDRPKEEREREERDETSLSRLEAVLFSKDREILRLLENVQRLQFTLQEVQDSSANQIAELERQLAYKSEAIETLEAKLQSQMDYEEIKTELSILKAMKLASANGGSSQVSEASVIPAEL</sequence>
<feature type="compositionally biased region" description="Polar residues" evidence="2">
    <location>
        <begin position="64"/>
        <end position="91"/>
    </location>
</feature>
<feature type="compositionally biased region" description="Basic and acidic residues" evidence="2">
    <location>
        <begin position="189"/>
        <end position="206"/>
    </location>
</feature>
<keyword evidence="3" id="KW-0238">DNA-binding</keyword>
<evidence type="ECO:0000313" key="3">
    <source>
        <dbReference type="EMBL" id="RXN20950.1"/>
    </source>
</evidence>
<dbReference type="GO" id="GO:0005634">
    <property type="term" value="C:nucleus"/>
    <property type="evidence" value="ECO:0007669"/>
    <property type="project" value="TreeGrafter"/>
</dbReference>
<reference evidence="3 4" key="1">
    <citation type="submission" date="2018-03" db="EMBL/GenBank/DDBJ databases">
        <title>Draft genome sequence of Rohu Carp (Labeo rohita).</title>
        <authorList>
            <person name="Das P."/>
            <person name="Kushwaha B."/>
            <person name="Joshi C.G."/>
            <person name="Kumar D."/>
            <person name="Nagpure N.S."/>
            <person name="Sahoo L."/>
            <person name="Das S.P."/>
            <person name="Bit A."/>
            <person name="Patnaik S."/>
            <person name="Meher P.K."/>
            <person name="Jayasankar P."/>
            <person name="Koringa P.G."/>
            <person name="Patel N.V."/>
            <person name="Hinsu A.T."/>
            <person name="Kumar R."/>
            <person name="Pandey M."/>
            <person name="Agarwal S."/>
            <person name="Srivastava S."/>
            <person name="Singh M."/>
            <person name="Iquebal M.A."/>
            <person name="Jaiswal S."/>
            <person name="Angadi U.B."/>
            <person name="Kumar N."/>
            <person name="Raza M."/>
            <person name="Shah T.M."/>
            <person name="Rai A."/>
            <person name="Jena J.K."/>
        </authorList>
    </citation>
    <scope>NUCLEOTIDE SEQUENCE [LARGE SCALE GENOMIC DNA]</scope>
    <source>
        <strain evidence="3">DASCIFA01</strain>
        <tissue evidence="3">Testis</tissue>
    </source>
</reference>
<feature type="region of interest" description="Disordered" evidence="2">
    <location>
        <begin position="158"/>
        <end position="206"/>
    </location>
</feature>
<dbReference type="STRING" id="84645.A0A498ML56"/>
<feature type="compositionally biased region" description="Polar residues" evidence="2">
    <location>
        <begin position="177"/>
        <end position="186"/>
    </location>
</feature>
<dbReference type="GO" id="GO:0000981">
    <property type="term" value="F:DNA-binding transcription factor activity, RNA polymerase II-specific"/>
    <property type="evidence" value="ECO:0007669"/>
    <property type="project" value="TreeGrafter"/>
</dbReference>
<gene>
    <name evidence="3" type="ORF">ROHU_024598</name>
</gene>
<dbReference type="Proteomes" id="UP000290572">
    <property type="component" value="Unassembled WGS sequence"/>
</dbReference>
<name>A0A498ML56_LABRO</name>
<comment type="caution">
    <text evidence="3">The sequence shown here is derived from an EMBL/GenBank/DDBJ whole genome shotgun (WGS) entry which is preliminary data.</text>
</comment>